<reference evidence="3" key="1">
    <citation type="journal article" date="2021" name="PeerJ">
        <title>Extensive microbial diversity within the chicken gut microbiome revealed by metagenomics and culture.</title>
        <authorList>
            <person name="Gilroy R."/>
            <person name="Ravi A."/>
            <person name="Getino M."/>
            <person name="Pursley I."/>
            <person name="Horton D.L."/>
            <person name="Alikhan N.F."/>
            <person name="Baker D."/>
            <person name="Gharbi K."/>
            <person name="Hall N."/>
            <person name="Watson M."/>
            <person name="Adriaenssens E.M."/>
            <person name="Foster-Nyarko E."/>
            <person name="Jarju S."/>
            <person name="Secka A."/>
            <person name="Antonio M."/>
            <person name="Oren A."/>
            <person name="Chaudhuri R.R."/>
            <person name="La Ragione R."/>
            <person name="Hildebrand F."/>
            <person name="Pallen M.J."/>
        </authorList>
    </citation>
    <scope>NUCLEOTIDE SEQUENCE</scope>
    <source>
        <strain evidence="3">ChiHjej13B12-9602</strain>
    </source>
</reference>
<feature type="non-terminal residue" evidence="3">
    <location>
        <position position="1"/>
    </location>
</feature>
<name>A0A921IUG1_9ACTN</name>
<dbReference type="RefSeq" id="WP_273189613.1">
    <property type="nucleotide sequence ID" value="NZ_DYUZ01000017.1"/>
</dbReference>
<feature type="transmembrane region" description="Helical" evidence="1">
    <location>
        <begin position="43"/>
        <end position="64"/>
    </location>
</feature>
<protein>
    <submittedName>
        <fullName evidence="3">Cation transporting ATPase C-terminal domain-containing protein</fullName>
    </submittedName>
</protein>
<evidence type="ECO:0000313" key="4">
    <source>
        <dbReference type="Proteomes" id="UP000753256"/>
    </source>
</evidence>
<dbReference type="Pfam" id="PF00689">
    <property type="entry name" value="Cation_ATPase_C"/>
    <property type="match status" value="1"/>
</dbReference>
<dbReference type="SUPFAM" id="SSF81665">
    <property type="entry name" value="Calcium ATPase, transmembrane domain M"/>
    <property type="match status" value="1"/>
</dbReference>
<dbReference type="InterPro" id="IPR023298">
    <property type="entry name" value="ATPase_P-typ_TM_dom_sf"/>
</dbReference>
<comment type="caution">
    <text evidence="3">The sequence shown here is derived from an EMBL/GenBank/DDBJ whole genome shotgun (WGS) entry which is preliminary data.</text>
</comment>
<dbReference type="InterPro" id="IPR006068">
    <property type="entry name" value="ATPase_P-typ_cation-transptr_C"/>
</dbReference>
<evidence type="ECO:0000313" key="3">
    <source>
        <dbReference type="EMBL" id="HJG37075.1"/>
    </source>
</evidence>
<dbReference type="AlphaFoldDB" id="A0A921IUG1"/>
<dbReference type="Proteomes" id="UP000753256">
    <property type="component" value="Unassembled WGS sequence"/>
</dbReference>
<evidence type="ECO:0000256" key="1">
    <source>
        <dbReference type="SAM" id="Phobius"/>
    </source>
</evidence>
<feature type="transmembrane region" description="Helical" evidence="1">
    <location>
        <begin position="6"/>
        <end position="22"/>
    </location>
</feature>
<accession>A0A921IUG1</accession>
<sequence>DEEGVMMAFITLNMVEIFHCFNMRSRRASIFHMKKQNKWLWGAAFLALILTLVVVEVDALSMIFFGVEHLEPKGMVTALALGFLIIPIVEIYKAIMRAVEKDK</sequence>
<organism evidence="3 4">
    <name type="scientific">Enorma phocaeensis</name>
    <dbReference type="NCBI Taxonomy" id="1871019"/>
    <lineage>
        <taxon>Bacteria</taxon>
        <taxon>Bacillati</taxon>
        <taxon>Actinomycetota</taxon>
        <taxon>Coriobacteriia</taxon>
        <taxon>Coriobacteriales</taxon>
        <taxon>Coriobacteriaceae</taxon>
        <taxon>Enorma</taxon>
    </lineage>
</organism>
<reference evidence="3" key="2">
    <citation type="submission" date="2021-09" db="EMBL/GenBank/DDBJ databases">
        <authorList>
            <person name="Gilroy R."/>
        </authorList>
    </citation>
    <scope>NUCLEOTIDE SEQUENCE</scope>
    <source>
        <strain evidence="3">ChiHjej13B12-9602</strain>
    </source>
</reference>
<keyword evidence="1" id="KW-1133">Transmembrane helix</keyword>
<keyword evidence="1" id="KW-0812">Transmembrane</keyword>
<dbReference type="Gene3D" id="1.20.1110.10">
    <property type="entry name" value="Calcium-transporting ATPase, transmembrane domain"/>
    <property type="match status" value="1"/>
</dbReference>
<evidence type="ECO:0000259" key="2">
    <source>
        <dbReference type="Pfam" id="PF00689"/>
    </source>
</evidence>
<keyword evidence="1" id="KW-0472">Membrane</keyword>
<dbReference type="EMBL" id="DYUZ01000017">
    <property type="protein sequence ID" value="HJG37075.1"/>
    <property type="molecule type" value="Genomic_DNA"/>
</dbReference>
<proteinExistence type="predicted"/>
<gene>
    <name evidence="3" type="ORF">K8V70_04325</name>
</gene>
<feature type="transmembrane region" description="Helical" evidence="1">
    <location>
        <begin position="76"/>
        <end position="95"/>
    </location>
</feature>
<feature type="domain" description="Cation-transporting P-type ATPase C-terminal" evidence="2">
    <location>
        <begin position="5"/>
        <end position="95"/>
    </location>
</feature>